<evidence type="ECO:0000313" key="3">
    <source>
        <dbReference type="Proteomes" id="UP000192596"/>
    </source>
</evidence>
<keyword evidence="3" id="KW-1185">Reference proteome</keyword>
<dbReference type="InterPro" id="IPR013901">
    <property type="entry name" value="Anthrone_oxy"/>
</dbReference>
<sequence>MDLPLAAQMLAIPSGFILGSYNAVFSQNVIPHLYNQPASVSTPIFAKVFNIGALTIAPMASTAIIAHAYLAYTQPTKRNYYTTAAILTALSLPLTSVVMKPGINRLIEISKSSELLAKPGIDAEAVKFLKAWVTQNYFRAKVTTQEIDIDYRRLALQGTMSSSTSDLVRRQTFVIASPPLWALEDRVLTRFTARWATGNTCLGSFDIYRTRKDSHAVQSAVRAVAYADLAVVERHNDFATKAVTTYLATLQSIQRLLDGSGGQLPSVSSDLLTAVLALDTLEILYIRRPTPVGIHTTAIIRLLQIEMQKSTMQPQSMMLVRAAAPRIQARQLLDIEADFSDGIRSCAQVTGDPTDVRMANFICDVSAGGKAESIQDHGIHRGAAQHLEPGEPNRWDSEDILVAVMGVARIATRNFQWTWTAF</sequence>
<organism evidence="2 3">
    <name type="scientific">Cryoendolithus antarcticus</name>
    <dbReference type="NCBI Taxonomy" id="1507870"/>
    <lineage>
        <taxon>Eukaryota</taxon>
        <taxon>Fungi</taxon>
        <taxon>Dikarya</taxon>
        <taxon>Ascomycota</taxon>
        <taxon>Pezizomycotina</taxon>
        <taxon>Dothideomycetes</taxon>
        <taxon>Dothideomycetidae</taxon>
        <taxon>Cladosporiales</taxon>
        <taxon>Cladosporiaceae</taxon>
        <taxon>Cryoendolithus</taxon>
    </lineage>
</organism>
<evidence type="ECO:0000256" key="1">
    <source>
        <dbReference type="SAM" id="Phobius"/>
    </source>
</evidence>
<comment type="caution">
    <text evidence="2">The sequence shown here is derived from an EMBL/GenBank/DDBJ whole genome shotgun (WGS) entry which is preliminary data.</text>
</comment>
<feature type="transmembrane region" description="Helical" evidence="1">
    <location>
        <begin position="79"/>
        <end position="99"/>
    </location>
</feature>
<dbReference type="InParanoid" id="A0A1V8SIN3"/>
<proteinExistence type="predicted"/>
<dbReference type="EMBL" id="NAJO01000042">
    <property type="protein sequence ID" value="OQN98992.1"/>
    <property type="molecule type" value="Genomic_DNA"/>
</dbReference>
<keyword evidence="1" id="KW-0472">Membrane</keyword>
<gene>
    <name evidence="2" type="ORF">B0A48_14852</name>
</gene>
<evidence type="ECO:0000313" key="2">
    <source>
        <dbReference type="EMBL" id="OQN98992.1"/>
    </source>
</evidence>
<reference evidence="3" key="1">
    <citation type="submission" date="2017-03" db="EMBL/GenBank/DDBJ databases">
        <title>Genomes of endolithic fungi from Antarctica.</title>
        <authorList>
            <person name="Coleine C."/>
            <person name="Masonjones S."/>
            <person name="Stajich J.E."/>
        </authorList>
    </citation>
    <scope>NUCLEOTIDE SEQUENCE [LARGE SCALE GENOMIC DNA]</scope>
    <source>
        <strain evidence="3">CCFEE 5527</strain>
    </source>
</reference>
<feature type="transmembrane region" description="Helical" evidence="1">
    <location>
        <begin position="50"/>
        <end position="72"/>
    </location>
</feature>
<dbReference type="Proteomes" id="UP000192596">
    <property type="component" value="Unassembled WGS sequence"/>
</dbReference>
<keyword evidence="1" id="KW-1133">Transmembrane helix</keyword>
<name>A0A1V8SIN3_9PEZI</name>
<protein>
    <submittedName>
        <fullName evidence="2">Uncharacterized protein</fullName>
    </submittedName>
</protein>
<dbReference type="AlphaFoldDB" id="A0A1V8SIN3"/>
<keyword evidence="1" id="KW-0812">Transmembrane</keyword>
<dbReference type="Pfam" id="PF08592">
    <property type="entry name" value="Anthrone_oxy"/>
    <property type="match status" value="1"/>
</dbReference>
<dbReference type="OrthoDB" id="5954308at2759"/>
<dbReference type="STRING" id="1507870.A0A1V8SIN3"/>
<accession>A0A1V8SIN3</accession>